<feature type="domain" description="Histidine kinase" evidence="5">
    <location>
        <begin position="498"/>
        <end position="730"/>
    </location>
</feature>
<dbReference type="Gene3D" id="3.30.565.10">
    <property type="entry name" value="Histidine kinase-like ATPase, C-terminal domain"/>
    <property type="match status" value="1"/>
</dbReference>
<dbReference type="GO" id="GO:0016301">
    <property type="term" value="F:kinase activity"/>
    <property type="evidence" value="ECO:0007669"/>
    <property type="project" value="UniProtKB-KW"/>
</dbReference>
<evidence type="ECO:0000256" key="1">
    <source>
        <dbReference type="ARBA" id="ARBA00000085"/>
    </source>
</evidence>
<feature type="domain" description="PAS" evidence="6">
    <location>
        <begin position="316"/>
        <end position="391"/>
    </location>
</feature>
<dbReference type="PANTHER" id="PTHR43065:SF47">
    <property type="match status" value="1"/>
</dbReference>
<dbReference type="EC" id="2.7.13.3" evidence="2"/>
<keyword evidence="9" id="KW-1185">Reference proteome</keyword>
<evidence type="ECO:0000259" key="5">
    <source>
        <dbReference type="PROSITE" id="PS50109"/>
    </source>
</evidence>
<evidence type="ECO:0000259" key="7">
    <source>
        <dbReference type="PROSITE" id="PS50113"/>
    </source>
</evidence>
<dbReference type="Gene3D" id="3.30.450.20">
    <property type="entry name" value="PAS domain"/>
    <property type="match status" value="1"/>
</dbReference>
<evidence type="ECO:0000313" key="8">
    <source>
        <dbReference type="EMBL" id="NSL54808.1"/>
    </source>
</evidence>
<dbReference type="InterPro" id="IPR013655">
    <property type="entry name" value="PAS_fold_3"/>
</dbReference>
<dbReference type="RefSeq" id="WP_170021246.1">
    <property type="nucleotide sequence ID" value="NZ_JABCSC020000001.1"/>
</dbReference>
<dbReference type="Gene3D" id="1.10.287.130">
    <property type="match status" value="1"/>
</dbReference>
<dbReference type="SUPFAM" id="SSF55874">
    <property type="entry name" value="ATPase domain of HSP90 chaperone/DNA topoisomerase II/histidine kinase"/>
    <property type="match status" value="1"/>
</dbReference>
<sequence>MQLSSQRRNRLRFLLAFGLVVALGLLLAAWQGMRGQALQHWQSLLQARVENHSEGLLGSLERAWLQLKPIEVLYAGSELVTRAELEEALRRITDSPEAALQNPYVALVLPRSGGAWLIEDGNAWAGSYMRVGRRFDADSAMARSLTEVLRSGRPQVVLEAGVGNDWLLYFASRIDERGGGRALLYEIPLGNVLRHRILDAEDEGLRMRLQVQPAVQPDGYQDKDFPVIATPGVGLAPALKIEQRLQAYQAEWIFEWDALPLALGGPQYALADLTLGGGVLSLILLGLLLVMSLRWGERNSRLAAERALTLSELSRSEARYRTLLAQLPCLVLRCANDPQWTMEFMSARCLSITGYPPEALIGNRDQAYADLIVAEDVERVASEVARALDLHLDYELKYRIRRADGVVRWVHERGAASYDENGQVQWIDALVFDVTDAQQISEELARSEEALRALNLELELRVQRRTGELEQSNRDLQRAMEQLVQAEKMASLGSLVAGVAHELNTPIGSALVVASTLKEKSVLLDGAINAGELRKSQLADYVETVREASAMLEGLLVKSGELISSFKEVAIDQQSMRRRKFRLAEVAREILATLHSQLRHSPVRVELNVPEDISLDSYPGPLGQVLSNLVGNAVLHGFTGRKEGGVRVEACLLDADTVELKVSDDGCGMTEHVQHHAFDPFFTTRLGQGGNGLGLYICYGIVSGVLGGSITLESRPGAGTTFIIRLPRVGPLRTEEALQALPTISSATASASSMPSTAADMMPPA</sequence>
<dbReference type="SMART" id="SM00387">
    <property type="entry name" value="HATPase_c"/>
    <property type="match status" value="1"/>
</dbReference>
<keyword evidence="3" id="KW-0597">Phosphoprotein</keyword>
<dbReference type="PROSITE" id="PS50112">
    <property type="entry name" value="PAS"/>
    <property type="match status" value="1"/>
</dbReference>
<dbReference type="CDD" id="cd00130">
    <property type="entry name" value="PAS"/>
    <property type="match status" value="1"/>
</dbReference>
<dbReference type="EMBL" id="JABCSC020000001">
    <property type="protein sequence ID" value="NSL54808.1"/>
    <property type="molecule type" value="Genomic_DNA"/>
</dbReference>
<protein>
    <recommendedName>
        <fullName evidence="2">histidine kinase</fullName>
        <ecNumber evidence="2">2.7.13.3</ecNumber>
    </recommendedName>
</protein>
<evidence type="ECO:0000259" key="6">
    <source>
        <dbReference type="PROSITE" id="PS50112"/>
    </source>
</evidence>
<dbReference type="CDD" id="cd00082">
    <property type="entry name" value="HisKA"/>
    <property type="match status" value="1"/>
</dbReference>
<dbReference type="PROSITE" id="PS50109">
    <property type="entry name" value="HIS_KIN"/>
    <property type="match status" value="1"/>
</dbReference>
<keyword evidence="8" id="KW-0418">Kinase</keyword>
<dbReference type="Proteomes" id="UP000778523">
    <property type="component" value="Unassembled WGS sequence"/>
</dbReference>
<organism evidence="8 9">
    <name type="scientific">Uliginosibacterium aquaticum</name>
    <dbReference type="NCBI Taxonomy" id="2731212"/>
    <lineage>
        <taxon>Bacteria</taxon>
        <taxon>Pseudomonadati</taxon>
        <taxon>Pseudomonadota</taxon>
        <taxon>Betaproteobacteria</taxon>
        <taxon>Rhodocyclales</taxon>
        <taxon>Zoogloeaceae</taxon>
        <taxon>Uliginosibacterium</taxon>
    </lineage>
</organism>
<dbReference type="Pfam" id="PF08447">
    <property type="entry name" value="PAS_3"/>
    <property type="match status" value="1"/>
</dbReference>
<dbReference type="InterPro" id="IPR003594">
    <property type="entry name" value="HATPase_dom"/>
</dbReference>
<dbReference type="InterPro" id="IPR000700">
    <property type="entry name" value="PAS-assoc_C"/>
</dbReference>
<dbReference type="SUPFAM" id="SSF47384">
    <property type="entry name" value="Homodimeric domain of signal transducing histidine kinase"/>
    <property type="match status" value="1"/>
</dbReference>
<proteinExistence type="predicted"/>
<dbReference type="InterPro" id="IPR036097">
    <property type="entry name" value="HisK_dim/P_sf"/>
</dbReference>
<feature type="domain" description="PAC" evidence="7">
    <location>
        <begin position="394"/>
        <end position="446"/>
    </location>
</feature>
<feature type="coiled-coil region" evidence="4">
    <location>
        <begin position="437"/>
        <end position="489"/>
    </location>
</feature>
<dbReference type="Pfam" id="PF02518">
    <property type="entry name" value="HATPase_c"/>
    <property type="match status" value="1"/>
</dbReference>
<keyword evidence="8" id="KW-0808">Transferase</keyword>
<reference evidence="8 9" key="1">
    <citation type="submission" date="2020-06" db="EMBL/GenBank/DDBJ databases">
        <title>Draft genome of Uliginosibacterium sp. IMCC34675.</title>
        <authorList>
            <person name="Song J."/>
        </authorList>
    </citation>
    <scope>NUCLEOTIDE SEQUENCE [LARGE SCALE GENOMIC DNA]</scope>
    <source>
        <strain evidence="8 9">IMCC34675</strain>
    </source>
</reference>
<evidence type="ECO:0000256" key="4">
    <source>
        <dbReference type="SAM" id="Coils"/>
    </source>
</evidence>
<name>A0ABX2IG34_9RHOO</name>
<evidence type="ECO:0000313" key="9">
    <source>
        <dbReference type="Proteomes" id="UP000778523"/>
    </source>
</evidence>
<dbReference type="InterPro" id="IPR000014">
    <property type="entry name" value="PAS"/>
</dbReference>
<dbReference type="SMART" id="SM00091">
    <property type="entry name" value="PAS"/>
    <property type="match status" value="1"/>
</dbReference>
<dbReference type="NCBIfam" id="TIGR00229">
    <property type="entry name" value="sensory_box"/>
    <property type="match status" value="1"/>
</dbReference>
<dbReference type="InterPro" id="IPR036890">
    <property type="entry name" value="HATPase_C_sf"/>
</dbReference>
<dbReference type="SMART" id="SM00086">
    <property type="entry name" value="PAC"/>
    <property type="match status" value="1"/>
</dbReference>
<comment type="catalytic activity">
    <reaction evidence="1">
        <text>ATP + protein L-histidine = ADP + protein N-phospho-L-histidine.</text>
        <dbReference type="EC" id="2.7.13.3"/>
    </reaction>
</comment>
<dbReference type="InterPro" id="IPR005467">
    <property type="entry name" value="His_kinase_dom"/>
</dbReference>
<gene>
    <name evidence="8" type="ORF">HJ583_007210</name>
</gene>
<evidence type="ECO:0000256" key="3">
    <source>
        <dbReference type="ARBA" id="ARBA00022553"/>
    </source>
</evidence>
<dbReference type="InterPro" id="IPR035965">
    <property type="entry name" value="PAS-like_dom_sf"/>
</dbReference>
<dbReference type="PANTHER" id="PTHR43065">
    <property type="entry name" value="SENSOR HISTIDINE KINASE"/>
    <property type="match status" value="1"/>
</dbReference>
<accession>A0ABX2IG34</accession>
<dbReference type="SUPFAM" id="SSF55785">
    <property type="entry name" value="PYP-like sensor domain (PAS domain)"/>
    <property type="match status" value="1"/>
</dbReference>
<dbReference type="PRINTS" id="PR00344">
    <property type="entry name" value="BCTRLSENSOR"/>
</dbReference>
<dbReference type="InterPro" id="IPR001610">
    <property type="entry name" value="PAC"/>
</dbReference>
<comment type="caution">
    <text evidence="8">The sequence shown here is derived from an EMBL/GenBank/DDBJ whole genome shotgun (WGS) entry which is preliminary data.</text>
</comment>
<dbReference type="PROSITE" id="PS50113">
    <property type="entry name" value="PAC"/>
    <property type="match status" value="1"/>
</dbReference>
<dbReference type="InterPro" id="IPR003661">
    <property type="entry name" value="HisK_dim/P_dom"/>
</dbReference>
<evidence type="ECO:0000256" key="2">
    <source>
        <dbReference type="ARBA" id="ARBA00012438"/>
    </source>
</evidence>
<dbReference type="InterPro" id="IPR004358">
    <property type="entry name" value="Sig_transdc_His_kin-like_C"/>
</dbReference>
<keyword evidence="4" id="KW-0175">Coiled coil</keyword>